<dbReference type="InterPro" id="IPR032534">
    <property type="entry name" value="EcxA_zinc-bd"/>
</dbReference>
<keyword evidence="5" id="KW-1185">Reference proteome</keyword>
<organism evidence="4 5">
    <name type="scientific">Pseudoteredinibacter isoporae</name>
    <dbReference type="NCBI Taxonomy" id="570281"/>
    <lineage>
        <taxon>Bacteria</taxon>
        <taxon>Pseudomonadati</taxon>
        <taxon>Pseudomonadota</taxon>
        <taxon>Gammaproteobacteria</taxon>
        <taxon>Cellvibrionales</taxon>
        <taxon>Cellvibrionaceae</taxon>
        <taxon>Pseudoteredinibacter</taxon>
    </lineage>
</organism>
<feature type="domain" description="DUF5117" evidence="3">
    <location>
        <begin position="92"/>
        <end position="283"/>
    </location>
</feature>
<dbReference type="Pfam" id="PF17148">
    <property type="entry name" value="DUF5117"/>
    <property type="match status" value="1"/>
</dbReference>
<dbReference type="InParanoid" id="A0A7X0JWC9"/>
<evidence type="ECO:0000256" key="1">
    <source>
        <dbReference type="SAM" id="SignalP"/>
    </source>
</evidence>
<evidence type="ECO:0000259" key="3">
    <source>
        <dbReference type="Pfam" id="PF17148"/>
    </source>
</evidence>
<proteinExistence type="predicted"/>
<dbReference type="SUPFAM" id="SSF55486">
    <property type="entry name" value="Metalloproteases ('zincins'), catalytic domain"/>
    <property type="match status" value="1"/>
</dbReference>
<accession>A0A7X0JWC9</accession>
<feature type="domain" description="EcxA zinc-binding" evidence="2">
    <location>
        <begin position="430"/>
        <end position="732"/>
    </location>
</feature>
<reference evidence="4 5" key="1">
    <citation type="submission" date="2020-08" db="EMBL/GenBank/DDBJ databases">
        <title>Genomic Encyclopedia of Type Strains, Phase IV (KMG-IV): sequencing the most valuable type-strain genomes for metagenomic binning, comparative biology and taxonomic classification.</title>
        <authorList>
            <person name="Goeker M."/>
        </authorList>
    </citation>
    <scope>NUCLEOTIDE SEQUENCE [LARGE SCALE GENOMIC DNA]</scope>
    <source>
        <strain evidence="4 5">DSM 22368</strain>
    </source>
</reference>
<name>A0A7X0JWC9_9GAMM</name>
<feature type="chain" id="PRO_5031173766" description="Peptidase" evidence="1">
    <location>
        <begin position="32"/>
        <end position="823"/>
    </location>
</feature>
<sequence>MFPTLHLWARRPLQLLLSFCILWLSANSSLAALPSIASKTKGMHAMPGFVDLYWDEEKGDLYMAIAELDKEFIYQVSLASGLGSNPVGLDRGQLGHTFVLEARKVGPKIYFWEKNYRFRADTDNPAERKAVQEAFAQSVQWAFPIVARSGDKYLLKANDYFLRDTHQVIARLANAKQGKFTLDKKRSSFHLERTKAFPNNTEVEVNLTYASKKPGKLVRHVAANANSVSLRQHHTFIAAPEGYTPRYADPRIGSLGLTYQDYGSAIEQDLFVRLAGRHRLEKKFPERERSEVKEPIVYYVDGGTPEPIRSALIEGAMWWEDAFEAAGFINAFKVEVLPEDADPQDSRYNMIHWTHRRTRGYSYGSFIMDPRTGEIIKGNVNLGSLRLRQDYLHARKALEGYSMDEHSMCQLADSPSFDYLAKMASGSDKAAVEMALARVRQLSAHEVGHTIGLPHNFMASSYGRESVMDYPAPLIDIKDGKLDVSNAYLQRIGEYDKLSVRWLYGEFDKDKEQAELAAIIKESIDRDLIYVNHINNKFTRAAHPKTSVWDNGSNLVDQLEHEYKVRRIILDNFGEHLLRPDEPYSNLRYILLPSYMHHRFQLNAAAQTLGGADYRYASRGDGQQTIHIVPAKEQLRALDLILQSLSPEFLRLPTAALELITPAEGRFNQGETLAGRANLIFDTDAAIEASAALSVEQILRPERLQRLENFSVRGDYPSVDQVLNRLLKASWDIKPAKDPQDRQIQKVVQQVVVQKMADAAANKNSSHSVRAELNHKLAGLAKRLKSKRKADAHEQQVARNIESWLKKQESHLKSIDLPPGDPI</sequence>
<dbReference type="InterPro" id="IPR033413">
    <property type="entry name" value="DUF5117"/>
</dbReference>
<dbReference type="PANTHER" id="PTHR38478:SF1">
    <property type="entry name" value="ZINC DEPENDENT METALLOPROTEASE DOMAIN LIPOPROTEIN"/>
    <property type="match status" value="1"/>
</dbReference>
<protein>
    <recommendedName>
        <fullName evidence="6">Peptidase</fullName>
    </recommendedName>
</protein>
<dbReference type="InterPro" id="IPR034032">
    <property type="entry name" value="Zn_MMP-like_bac"/>
</dbReference>
<dbReference type="AlphaFoldDB" id="A0A7X0JWC9"/>
<dbReference type="Gene3D" id="3.40.390.10">
    <property type="entry name" value="Collagenase (Catalytic Domain)"/>
    <property type="match status" value="1"/>
</dbReference>
<dbReference type="Pfam" id="PF16313">
    <property type="entry name" value="DUF4953"/>
    <property type="match status" value="1"/>
</dbReference>
<keyword evidence="1" id="KW-0732">Signal</keyword>
<evidence type="ECO:0000313" key="4">
    <source>
        <dbReference type="EMBL" id="MBB6522626.1"/>
    </source>
</evidence>
<gene>
    <name evidence="4" type="ORF">HNR48_002911</name>
</gene>
<evidence type="ECO:0000259" key="2">
    <source>
        <dbReference type="Pfam" id="PF16313"/>
    </source>
</evidence>
<dbReference type="GO" id="GO:0008237">
    <property type="term" value="F:metallopeptidase activity"/>
    <property type="evidence" value="ECO:0007669"/>
    <property type="project" value="InterPro"/>
</dbReference>
<feature type="signal peptide" evidence="1">
    <location>
        <begin position="1"/>
        <end position="31"/>
    </location>
</feature>
<comment type="caution">
    <text evidence="4">The sequence shown here is derived from an EMBL/GenBank/DDBJ whole genome shotgun (WGS) entry which is preliminary data.</text>
</comment>
<dbReference type="PANTHER" id="PTHR38478">
    <property type="entry name" value="PEPTIDASE M1A AND M12B"/>
    <property type="match status" value="1"/>
</dbReference>
<dbReference type="EMBL" id="JACHHT010000002">
    <property type="protein sequence ID" value="MBB6522626.1"/>
    <property type="molecule type" value="Genomic_DNA"/>
</dbReference>
<dbReference type="Proteomes" id="UP000528457">
    <property type="component" value="Unassembled WGS sequence"/>
</dbReference>
<dbReference type="CDD" id="cd04276">
    <property type="entry name" value="ZnMc_MMP_like_2"/>
    <property type="match status" value="1"/>
</dbReference>
<evidence type="ECO:0008006" key="6">
    <source>
        <dbReference type="Google" id="ProtNLM"/>
    </source>
</evidence>
<evidence type="ECO:0000313" key="5">
    <source>
        <dbReference type="Proteomes" id="UP000528457"/>
    </source>
</evidence>
<dbReference type="InterPro" id="IPR024079">
    <property type="entry name" value="MetalloPept_cat_dom_sf"/>
</dbReference>
<dbReference type="RefSeq" id="WP_166845522.1">
    <property type="nucleotide sequence ID" value="NZ_JAAONY010000002.1"/>
</dbReference>